<evidence type="ECO:0000256" key="3">
    <source>
        <dbReference type="ARBA" id="ARBA00022741"/>
    </source>
</evidence>
<keyword evidence="2" id="KW-0436">Ligase</keyword>
<protein>
    <recommendedName>
        <fullName evidence="9">Cysteine--tRNA ligase</fullName>
    </recommendedName>
</protein>
<dbReference type="Pfam" id="PF01406">
    <property type="entry name" value="tRNA-synt_1e"/>
    <property type="match status" value="1"/>
</dbReference>
<reference evidence="7" key="1">
    <citation type="submission" date="2017-08" db="EMBL/GenBank/DDBJ databases">
        <authorList>
            <person name="Alvarez-Ponce D."/>
            <person name="Weitzman C.L."/>
            <person name="Tillett R.L."/>
            <person name="Sandmeier F.C."/>
            <person name="Tracy C.R."/>
        </authorList>
    </citation>
    <scope>NUCLEOTIDE SEQUENCE [LARGE SCALE GENOMIC DNA]</scope>
    <source>
        <strain evidence="7">PS6</strain>
    </source>
</reference>
<evidence type="ECO:0000256" key="1">
    <source>
        <dbReference type="ARBA" id="ARBA00011245"/>
    </source>
</evidence>
<dbReference type="RefSeq" id="WP_084231979.1">
    <property type="nucleotide sequence ID" value="NZ_CP166874.1"/>
</dbReference>
<evidence type="ECO:0008006" key="9">
    <source>
        <dbReference type="Google" id="ProtNLM"/>
    </source>
</evidence>
<evidence type="ECO:0000259" key="5">
    <source>
        <dbReference type="Pfam" id="PF01406"/>
    </source>
</evidence>
<dbReference type="EMBL" id="NQMN01000002">
    <property type="protein sequence ID" value="PAF54691.1"/>
    <property type="molecule type" value="Genomic_DNA"/>
</dbReference>
<dbReference type="PANTHER" id="PTHR10890:SF3">
    <property type="entry name" value="CYSTEINE--TRNA LIGASE, CYTOPLASMIC"/>
    <property type="match status" value="1"/>
</dbReference>
<dbReference type="Pfam" id="PF04167">
    <property type="entry name" value="DUF402"/>
    <property type="match status" value="1"/>
</dbReference>
<name>A0ABX4H475_9BACT</name>
<evidence type="ECO:0000313" key="7">
    <source>
        <dbReference type="EMBL" id="PAF54691.1"/>
    </source>
</evidence>
<dbReference type="PANTHER" id="PTHR10890">
    <property type="entry name" value="CYSTEINYL-TRNA SYNTHETASE"/>
    <property type="match status" value="1"/>
</dbReference>
<dbReference type="InterPro" id="IPR024909">
    <property type="entry name" value="Cys-tRNA/MSH_ligase"/>
</dbReference>
<comment type="caution">
    <text evidence="7">The sequence shown here is derived from an EMBL/GenBank/DDBJ whole genome shotgun (WGS) entry which is preliminary data.</text>
</comment>
<evidence type="ECO:0000259" key="6">
    <source>
        <dbReference type="Pfam" id="PF04167"/>
    </source>
</evidence>
<proteinExistence type="predicted"/>
<evidence type="ECO:0000313" key="8">
    <source>
        <dbReference type="Proteomes" id="UP000217033"/>
    </source>
</evidence>
<dbReference type="InterPro" id="IPR032678">
    <property type="entry name" value="tRNA-synt_1_cat_dom"/>
</dbReference>
<dbReference type="SUPFAM" id="SSF52374">
    <property type="entry name" value="Nucleotidylyl transferase"/>
    <property type="match status" value="1"/>
</dbReference>
<dbReference type="Gene3D" id="3.40.50.620">
    <property type="entry name" value="HUPs"/>
    <property type="match status" value="1"/>
</dbReference>
<sequence length="602" mass="71577">MNKKTHKYQKVNIQGFKHDGTLYRQWNNAIVIADDDEKLVLYLYRAKVQDIKDRKYSVTEPSIWFFYKKHFFNALYLLRPTGNFLYINMSSPYFFEDNTVKYIDYDLDLKDYADKELEIVDITEFKANKVKYNYSNELVNILFKEVNTLLDWKEQHKDIFNQETLNNYVSNLANDCLLLFKEKKLKYFANQYLRTNRLKTLVQSKHDNIIKLYTCGPTVYDSPHIGNMRPVLTSHIFAKANLFHQKAVTFVHNITDIDDKIIQRADEEGVHPSEISQKYSREYVQLLKKYGIRTITHLVYVTKSIVMIKGYLNKLLKSNKVIHENDGVLLDISKVENYGKNVNRDKDIDYEEANFYLWKQSDIQPLYSFNKYTGRPGWHTECAAFINNYFHGETIDYHGGGMDLKFPHHENENAQHQAIYGKDITKNWMHTGQIFYENKKMSKSLGNIIKADDFEPDIFKLIILGTKISAPINLNNVLIKQQENIIKKYKKIIFEAMLYNCDRIVVDDTTKEAVNHLVELNFQKYLFSIDKLISNYNKSLNKETLKHIYTLINLMDFNWHDHLRKNKIKFLELYRIWKIHHDNQDYIQADEYREMLLSENLI</sequence>
<gene>
    <name evidence="7" type="ORF">CJF60_03050</name>
</gene>
<keyword evidence="3" id="KW-0547">Nucleotide-binding</keyword>
<evidence type="ECO:0000256" key="4">
    <source>
        <dbReference type="ARBA" id="ARBA00022840"/>
    </source>
</evidence>
<feature type="domain" description="DUF402" evidence="6">
    <location>
        <begin position="19"/>
        <end position="157"/>
    </location>
</feature>
<dbReference type="PRINTS" id="PR00983">
    <property type="entry name" value="TRNASYNTHCYS"/>
</dbReference>
<keyword evidence="4" id="KW-0067">ATP-binding</keyword>
<evidence type="ECO:0000256" key="2">
    <source>
        <dbReference type="ARBA" id="ARBA00022598"/>
    </source>
</evidence>
<accession>A0ABX4H475</accession>
<dbReference type="SUPFAM" id="SSF159234">
    <property type="entry name" value="FomD-like"/>
    <property type="match status" value="1"/>
</dbReference>
<dbReference type="Gene3D" id="2.40.380.10">
    <property type="entry name" value="FomD-like"/>
    <property type="match status" value="1"/>
</dbReference>
<dbReference type="InterPro" id="IPR014729">
    <property type="entry name" value="Rossmann-like_a/b/a_fold"/>
</dbReference>
<feature type="domain" description="tRNA synthetases class I catalytic" evidence="5">
    <location>
        <begin position="203"/>
        <end position="482"/>
    </location>
</feature>
<organism evidence="7 8">
    <name type="scientific">Mycoplasmopsis agassizii</name>
    <dbReference type="NCBI Taxonomy" id="33922"/>
    <lineage>
        <taxon>Bacteria</taxon>
        <taxon>Bacillati</taxon>
        <taxon>Mycoplasmatota</taxon>
        <taxon>Mycoplasmoidales</taxon>
        <taxon>Metamycoplasmataceae</taxon>
        <taxon>Mycoplasmopsis</taxon>
    </lineage>
</organism>
<comment type="subunit">
    <text evidence="1">Monomer.</text>
</comment>
<keyword evidence="8" id="KW-1185">Reference proteome</keyword>
<dbReference type="Proteomes" id="UP000217033">
    <property type="component" value="Unassembled WGS sequence"/>
</dbReference>
<dbReference type="InterPro" id="IPR007295">
    <property type="entry name" value="DUF402"/>
</dbReference>
<dbReference type="InterPro" id="IPR035930">
    <property type="entry name" value="FomD-like_sf"/>
</dbReference>